<organism evidence="3 4">
    <name type="scientific">Parambassis ranga</name>
    <name type="common">Indian glassy fish</name>
    <dbReference type="NCBI Taxonomy" id="210632"/>
    <lineage>
        <taxon>Eukaryota</taxon>
        <taxon>Metazoa</taxon>
        <taxon>Chordata</taxon>
        <taxon>Craniata</taxon>
        <taxon>Vertebrata</taxon>
        <taxon>Euteleostomi</taxon>
        <taxon>Actinopterygii</taxon>
        <taxon>Neopterygii</taxon>
        <taxon>Teleostei</taxon>
        <taxon>Neoteleostei</taxon>
        <taxon>Acanthomorphata</taxon>
        <taxon>Ovalentaria</taxon>
        <taxon>Ambassidae</taxon>
        <taxon>Parambassis</taxon>
    </lineage>
</organism>
<dbReference type="CTD" id="2178"/>
<dbReference type="CDD" id="cd07439">
    <property type="entry name" value="FANCE_c-term"/>
    <property type="match status" value="1"/>
</dbReference>
<feature type="compositionally biased region" description="Polar residues" evidence="1">
    <location>
        <begin position="238"/>
        <end position="249"/>
    </location>
</feature>
<feature type="compositionally biased region" description="Basic and acidic residues" evidence="1">
    <location>
        <begin position="211"/>
        <end position="237"/>
    </location>
</feature>
<name>A0A6P7IVZ6_9TELE</name>
<proteinExistence type="predicted"/>
<accession>A0A6P7IVZ6</accession>
<gene>
    <name evidence="4" type="primary">fance</name>
</gene>
<sequence length="503" mass="56058">MTDFFLGHFDGQSKLLVRSLMSGVFGAHRALEVFHRQQRADPYMTLSNLLETLCRHEITAPEAGSNTLTAKPLVCLFPALFKQNLLSFMYLVQPGLSGPTALHLLKCLSQDSLPNPWVTALCGQLERSLATQHDRPLHTSLCTKRLKVLSQRLGGFGEPGGWTKCFSCQAVESECPGVSDLYELGTQRKRKGSSVIVESDGEEMGQHSKRMKMDVCENERKEKDKEKESTGRSKCDTPTETPAPDSSSDVLPEHIKASVLQIKELLESQTEWDQSCTDVFKVLNECDPSQVELLCSMLSLPDLSEQTLPRLCSSILSVSPDLSYTTAATLIKSLLVEKVLSLSEPASRCLVSAMTSLCGQYPRPMCHALIKPVLEEKDIGHPQAELLSRLIEGCLDSHYRLLVFQMTFQITWSEPVLSVIHSLLDSKIVLSEELFTQFTEQLVSHVPHFTKSVKFAKMMLTVLTKYSSHVSEAHKNSLSNCLMLNETFLKKSLLAALKRITHT</sequence>
<evidence type="ECO:0000256" key="1">
    <source>
        <dbReference type="SAM" id="MobiDB-lite"/>
    </source>
</evidence>
<evidence type="ECO:0000259" key="2">
    <source>
        <dbReference type="Pfam" id="PF11510"/>
    </source>
</evidence>
<dbReference type="PANTHER" id="PTHR32094">
    <property type="entry name" value="FANCONI ANEMIA GROUP E PROTEIN"/>
    <property type="match status" value="1"/>
</dbReference>
<dbReference type="InterPro" id="IPR021025">
    <property type="entry name" value="Fanconi_anaemia_gr_E_prot_C"/>
</dbReference>
<evidence type="ECO:0000313" key="3">
    <source>
        <dbReference type="Proteomes" id="UP000515145"/>
    </source>
</evidence>
<dbReference type="Gene3D" id="1.25.40.480">
    <property type="match status" value="1"/>
</dbReference>
<dbReference type="GO" id="GO:0043240">
    <property type="term" value="C:Fanconi anaemia nuclear complex"/>
    <property type="evidence" value="ECO:0007669"/>
    <property type="project" value="InterPro"/>
</dbReference>
<feature type="region of interest" description="Disordered" evidence="1">
    <location>
        <begin position="192"/>
        <end position="250"/>
    </location>
</feature>
<protein>
    <submittedName>
        <fullName evidence="4">Fanconi anemia group E protein</fullName>
    </submittedName>
</protein>
<dbReference type="AlphaFoldDB" id="A0A6P7IVZ6"/>
<dbReference type="Pfam" id="PF11510">
    <property type="entry name" value="FA_FANCE"/>
    <property type="match status" value="1"/>
</dbReference>
<reference evidence="4" key="1">
    <citation type="submission" date="2025-08" db="UniProtKB">
        <authorList>
            <consortium name="RefSeq"/>
        </authorList>
    </citation>
    <scope>IDENTIFICATION</scope>
</reference>
<dbReference type="GeneID" id="114438749"/>
<dbReference type="PANTHER" id="PTHR32094:SF5">
    <property type="entry name" value="FANCONI ANEMIA GROUP E PROTEIN"/>
    <property type="match status" value="1"/>
</dbReference>
<dbReference type="GO" id="GO:0036297">
    <property type="term" value="P:interstrand cross-link repair"/>
    <property type="evidence" value="ECO:0007669"/>
    <property type="project" value="InterPro"/>
</dbReference>
<dbReference type="OrthoDB" id="2449818at2759"/>
<keyword evidence="3" id="KW-1185">Reference proteome</keyword>
<dbReference type="Proteomes" id="UP000515145">
    <property type="component" value="Chromosome 7"/>
</dbReference>
<dbReference type="RefSeq" id="XP_028266079.1">
    <property type="nucleotide sequence ID" value="XM_028410278.1"/>
</dbReference>
<dbReference type="InterPro" id="IPR039685">
    <property type="entry name" value="FANCE"/>
</dbReference>
<evidence type="ECO:0000313" key="4">
    <source>
        <dbReference type="RefSeq" id="XP_028266079.1"/>
    </source>
</evidence>
<feature type="domain" description="Fanconi Anaemia group E protein C-terminal" evidence="2">
    <location>
        <begin position="260"/>
        <end position="500"/>
    </location>
</feature>
<dbReference type="InParanoid" id="A0A6P7IVZ6"/>